<accession>A0A6V7VSI5</accession>
<organism evidence="1 2">
    <name type="scientific">Meloidogyne enterolobii</name>
    <name type="common">Root-knot nematode worm</name>
    <name type="synonym">Meloidogyne mayaguensis</name>
    <dbReference type="NCBI Taxonomy" id="390850"/>
    <lineage>
        <taxon>Eukaryota</taxon>
        <taxon>Metazoa</taxon>
        <taxon>Ecdysozoa</taxon>
        <taxon>Nematoda</taxon>
        <taxon>Chromadorea</taxon>
        <taxon>Rhabditida</taxon>
        <taxon>Tylenchina</taxon>
        <taxon>Tylenchomorpha</taxon>
        <taxon>Tylenchoidea</taxon>
        <taxon>Meloidogynidae</taxon>
        <taxon>Meloidogyninae</taxon>
        <taxon>Meloidogyne</taxon>
    </lineage>
</organism>
<dbReference type="EMBL" id="CAJEWN010000303">
    <property type="protein sequence ID" value="CAD2177722.1"/>
    <property type="molecule type" value="Genomic_DNA"/>
</dbReference>
<proteinExistence type="predicted"/>
<protein>
    <submittedName>
        <fullName evidence="1">Uncharacterized protein</fullName>
    </submittedName>
</protein>
<evidence type="ECO:0000313" key="2">
    <source>
        <dbReference type="Proteomes" id="UP000580250"/>
    </source>
</evidence>
<dbReference type="AlphaFoldDB" id="A0A6V7VSI5"/>
<dbReference type="Proteomes" id="UP000580250">
    <property type="component" value="Unassembled WGS sequence"/>
</dbReference>
<evidence type="ECO:0000313" key="1">
    <source>
        <dbReference type="EMBL" id="CAD2177722.1"/>
    </source>
</evidence>
<name>A0A6V7VSI5_MELEN</name>
<comment type="caution">
    <text evidence="1">The sequence shown here is derived from an EMBL/GenBank/DDBJ whole genome shotgun (WGS) entry which is preliminary data.</text>
</comment>
<reference evidence="1 2" key="1">
    <citation type="submission" date="2020-08" db="EMBL/GenBank/DDBJ databases">
        <authorList>
            <person name="Koutsovoulos G."/>
            <person name="Danchin GJ E."/>
        </authorList>
    </citation>
    <scope>NUCLEOTIDE SEQUENCE [LARGE SCALE GENOMIC DNA]</scope>
</reference>
<sequence length="76" mass="8763">MLCIGAKGFRPYTTFSIVASKIVTNGASNIVTIDYQHIKIGMMTFFFCMLLILRKQEILHFYARMDNVKLRFHSGI</sequence>
<gene>
    <name evidence="1" type="ORF">MENT_LOCUS29613</name>
</gene>
<dbReference type="OrthoDB" id="428346at2759"/>